<comment type="caution">
    <text evidence="1">The sequence shown here is derived from an EMBL/GenBank/DDBJ whole genome shotgun (WGS) entry which is preliminary data.</text>
</comment>
<proteinExistence type="predicted"/>
<sequence length="165" mass="18636">MSVCGRQSSHNPDDTACSIESVECNKRIFTMSDYPENIQLRHRISRRPYGTSPPEEPVLMFLNVYVVCLNDSSFYSLQHFPKIYIYRISLLPEVLSQTLCYSPPRYCQSNVAGICLASSAGCTHCAPVSTHILTDFSRTRQHHGSTLDKNLYMASRVSQSKGNTY</sequence>
<keyword evidence="2" id="KW-1185">Reference proteome</keyword>
<name>A0A1Y2A1R9_9PLEO</name>
<dbReference type="Proteomes" id="UP000193144">
    <property type="component" value="Unassembled WGS sequence"/>
</dbReference>
<gene>
    <name evidence="1" type="ORF">BCR34DRAFT_106466</name>
</gene>
<evidence type="ECO:0000313" key="2">
    <source>
        <dbReference type="Proteomes" id="UP000193144"/>
    </source>
</evidence>
<reference evidence="1 2" key="1">
    <citation type="submission" date="2016-07" db="EMBL/GenBank/DDBJ databases">
        <title>Pervasive Adenine N6-methylation of Active Genes in Fungi.</title>
        <authorList>
            <consortium name="DOE Joint Genome Institute"/>
            <person name="Mondo S.J."/>
            <person name="Dannebaum R.O."/>
            <person name="Kuo R.C."/>
            <person name="Labutti K."/>
            <person name="Haridas S."/>
            <person name="Kuo A."/>
            <person name="Salamov A."/>
            <person name="Ahrendt S.R."/>
            <person name="Lipzen A."/>
            <person name="Sullivan W."/>
            <person name="Andreopoulos W.B."/>
            <person name="Clum A."/>
            <person name="Lindquist E."/>
            <person name="Daum C."/>
            <person name="Ramamoorthy G.K."/>
            <person name="Gryganskyi A."/>
            <person name="Culley D."/>
            <person name="Magnuson J.K."/>
            <person name="James T.Y."/>
            <person name="O'Malley M.A."/>
            <person name="Stajich J.E."/>
            <person name="Spatafora J.W."/>
            <person name="Visel A."/>
            <person name="Grigoriev I.V."/>
        </authorList>
    </citation>
    <scope>NUCLEOTIDE SEQUENCE [LARGE SCALE GENOMIC DNA]</scope>
    <source>
        <strain evidence="1 2">CBS 115471</strain>
    </source>
</reference>
<protein>
    <submittedName>
        <fullName evidence="1">Uncharacterized protein</fullName>
    </submittedName>
</protein>
<dbReference type="EMBL" id="MCFA01000018">
    <property type="protein sequence ID" value="ORY16446.1"/>
    <property type="molecule type" value="Genomic_DNA"/>
</dbReference>
<organism evidence="1 2">
    <name type="scientific">Clohesyomyces aquaticus</name>
    <dbReference type="NCBI Taxonomy" id="1231657"/>
    <lineage>
        <taxon>Eukaryota</taxon>
        <taxon>Fungi</taxon>
        <taxon>Dikarya</taxon>
        <taxon>Ascomycota</taxon>
        <taxon>Pezizomycotina</taxon>
        <taxon>Dothideomycetes</taxon>
        <taxon>Pleosporomycetidae</taxon>
        <taxon>Pleosporales</taxon>
        <taxon>Lindgomycetaceae</taxon>
        <taxon>Clohesyomyces</taxon>
    </lineage>
</organism>
<dbReference type="AlphaFoldDB" id="A0A1Y2A1R9"/>
<accession>A0A1Y2A1R9</accession>
<evidence type="ECO:0000313" key="1">
    <source>
        <dbReference type="EMBL" id="ORY16446.1"/>
    </source>
</evidence>